<dbReference type="Proteomes" id="UP001165186">
    <property type="component" value="Unassembled WGS sequence"/>
</dbReference>
<dbReference type="EMBL" id="BSXG01000100">
    <property type="protein sequence ID" value="GME41885.1"/>
    <property type="molecule type" value="Genomic_DNA"/>
</dbReference>
<gene>
    <name evidence="1" type="primary">g5051</name>
    <name evidence="1" type="ORF">NpPPO83_00005051</name>
</gene>
<name>A0ACB5SI77_9PEZI</name>
<evidence type="ECO:0000313" key="2">
    <source>
        <dbReference type="Proteomes" id="UP001165186"/>
    </source>
</evidence>
<comment type="caution">
    <text evidence="1">The sequence shown here is derived from an EMBL/GenBank/DDBJ whole genome shotgun (WGS) entry which is preliminary data.</text>
</comment>
<keyword evidence="2" id="KW-1185">Reference proteome</keyword>
<sequence>MHPIAFWFTSSLAVLSSDPPEQSKRGFGIKLKDLIITPFMKYKLRLSLKKEEEELLQRINAHPEVKALI</sequence>
<organism evidence="1 2">
    <name type="scientific">Neofusicoccum parvum</name>
    <dbReference type="NCBI Taxonomy" id="310453"/>
    <lineage>
        <taxon>Eukaryota</taxon>
        <taxon>Fungi</taxon>
        <taxon>Dikarya</taxon>
        <taxon>Ascomycota</taxon>
        <taxon>Pezizomycotina</taxon>
        <taxon>Dothideomycetes</taxon>
        <taxon>Dothideomycetes incertae sedis</taxon>
        <taxon>Botryosphaeriales</taxon>
        <taxon>Botryosphaeriaceae</taxon>
        <taxon>Neofusicoccum</taxon>
    </lineage>
</organism>
<accession>A0ACB5SI77</accession>
<protein>
    <submittedName>
        <fullName evidence="1">Uncharacterized protein</fullName>
    </submittedName>
</protein>
<proteinExistence type="predicted"/>
<evidence type="ECO:0000313" key="1">
    <source>
        <dbReference type="EMBL" id="GME41885.1"/>
    </source>
</evidence>
<reference evidence="1" key="1">
    <citation type="submission" date="2024-09" db="EMBL/GenBank/DDBJ databases">
        <title>Draft Genome Sequences of Neofusicoccum parvum.</title>
        <authorList>
            <person name="Ashida A."/>
            <person name="Camagna M."/>
            <person name="Tanaka A."/>
            <person name="Takemoto D."/>
        </authorList>
    </citation>
    <scope>NUCLEOTIDE SEQUENCE</scope>
    <source>
        <strain evidence="1">PPO83</strain>
    </source>
</reference>